<organism evidence="3 4">
    <name type="scientific">Agrilutibacter niabensis</name>
    <dbReference type="NCBI Taxonomy" id="380628"/>
    <lineage>
        <taxon>Bacteria</taxon>
        <taxon>Pseudomonadati</taxon>
        <taxon>Pseudomonadota</taxon>
        <taxon>Gammaproteobacteria</taxon>
        <taxon>Lysobacterales</taxon>
        <taxon>Lysobacteraceae</taxon>
        <taxon>Agrilutibacter</taxon>
    </lineage>
</organism>
<dbReference type="PROSITE" id="PS51257">
    <property type="entry name" value="PROKAR_LIPOPROTEIN"/>
    <property type="match status" value="1"/>
</dbReference>
<reference evidence="3 4" key="1">
    <citation type="submission" date="2023-07" db="EMBL/GenBank/DDBJ databases">
        <title>Sorghum-associated microbial communities from plants grown in Nebraska, USA.</title>
        <authorList>
            <person name="Schachtman D."/>
        </authorList>
    </citation>
    <scope>NUCLEOTIDE SEQUENCE [LARGE SCALE GENOMIC DNA]</scope>
    <source>
        <strain evidence="3 4">BE187</strain>
    </source>
</reference>
<evidence type="ECO:0000313" key="4">
    <source>
        <dbReference type="Proteomes" id="UP001267878"/>
    </source>
</evidence>
<sequence length="326" mass="35984">MARPALTLRVLTLRPSIPCLIALLLACAGPVAAADTTATRMRIDQDELRSGDHVLHIQIAPDIDPDRARMLRAWLAETAQATLAAYGRFPLPDATIRVSEVDDRGSSPVPWGQTSRRNSVAVLLYVRKGASLAELRADWTAVHELSHLFHPYLGDDGRWLAEGLASYYQNVLRARSGLLDEAEAWRRLDAGFGRGRREDSGMRLDELSGTRHGTMRVYWAGAAYWLETDLALRERGSSLDAVLSRYADCCLSGSGEVAPADFVAQLDRIAGGDIFSRIYRRYAASREFPSLDAAYAKLGLSGTSGELHFSDRNDAVRLRRAVMGRR</sequence>
<dbReference type="Gene3D" id="1.10.390.10">
    <property type="entry name" value="Neutral Protease Domain 2"/>
    <property type="match status" value="1"/>
</dbReference>
<keyword evidence="1" id="KW-0732">Signal</keyword>
<evidence type="ECO:0000256" key="1">
    <source>
        <dbReference type="SAM" id="SignalP"/>
    </source>
</evidence>
<name>A0ABU1VR92_9GAMM</name>
<proteinExistence type="predicted"/>
<dbReference type="EMBL" id="JAVDVW010000002">
    <property type="protein sequence ID" value="MDR7100001.1"/>
    <property type="molecule type" value="Genomic_DNA"/>
</dbReference>
<comment type="caution">
    <text evidence="3">The sequence shown here is derived from an EMBL/GenBank/DDBJ whole genome shotgun (WGS) entry which is preliminary data.</text>
</comment>
<dbReference type="Proteomes" id="UP001267878">
    <property type="component" value="Unassembled WGS sequence"/>
</dbReference>
<feature type="chain" id="PRO_5045924192" description="Peptidase M61 catalytic domain-containing protein" evidence="1">
    <location>
        <begin position="34"/>
        <end position="326"/>
    </location>
</feature>
<gene>
    <name evidence="3" type="ORF">J2X04_002382</name>
</gene>
<accession>A0ABU1VR92</accession>
<dbReference type="InterPro" id="IPR027268">
    <property type="entry name" value="Peptidase_M4/M1_CTD_sf"/>
</dbReference>
<feature type="signal peptide" evidence="1">
    <location>
        <begin position="1"/>
        <end position="33"/>
    </location>
</feature>
<dbReference type="InterPro" id="IPR007963">
    <property type="entry name" value="Peptidase_M61_catalytic"/>
</dbReference>
<evidence type="ECO:0000259" key="2">
    <source>
        <dbReference type="Pfam" id="PF05299"/>
    </source>
</evidence>
<feature type="domain" description="Peptidase M61 catalytic" evidence="2">
    <location>
        <begin position="156"/>
        <end position="194"/>
    </location>
</feature>
<protein>
    <recommendedName>
        <fullName evidence="2">Peptidase M61 catalytic domain-containing protein</fullName>
    </recommendedName>
</protein>
<dbReference type="RefSeq" id="WP_310054529.1">
    <property type="nucleotide sequence ID" value="NZ_JAVDVW010000002.1"/>
</dbReference>
<evidence type="ECO:0000313" key="3">
    <source>
        <dbReference type="EMBL" id="MDR7100001.1"/>
    </source>
</evidence>
<dbReference type="Pfam" id="PF05299">
    <property type="entry name" value="Peptidase_M61"/>
    <property type="match status" value="1"/>
</dbReference>
<keyword evidence="4" id="KW-1185">Reference proteome</keyword>